<feature type="compositionally biased region" description="Polar residues" evidence="11">
    <location>
        <begin position="961"/>
        <end position="974"/>
    </location>
</feature>
<dbReference type="Pfam" id="PF16496">
    <property type="entry name" value="SWIRM-assoc_2"/>
    <property type="match status" value="1"/>
</dbReference>
<feature type="transmembrane region" description="Helical" evidence="12">
    <location>
        <begin position="1262"/>
        <end position="1287"/>
    </location>
</feature>
<dbReference type="Gene3D" id="1.10.10.10">
    <property type="entry name" value="Winged helix-like DNA-binding domain superfamily/Winged helix DNA-binding domain"/>
    <property type="match status" value="1"/>
</dbReference>
<dbReference type="Pfam" id="PF16498">
    <property type="entry name" value="SWIRM-assoc_3"/>
    <property type="match status" value="1"/>
</dbReference>
<keyword evidence="3 12" id="KW-0812">Transmembrane</keyword>
<dbReference type="PANTHER" id="PTHR15381:SF1">
    <property type="entry name" value="CHONDROITIN SULFATE PROTEOGLYCAN 5"/>
    <property type="match status" value="1"/>
</dbReference>
<evidence type="ECO:0000256" key="6">
    <source>
        <dbReference type="ARBA" id="ARBA00023015"/>
    </source>
</evidence>
<evidence type="ECO:0000259" key="17">
    <source>
        <dbReference type="PROSITE" id="PS52032"/>
    </source>
</evidence>
<feature type="compositionally biased region" description="Pro residues" evidence="11">
    <location>
        <begin position="980"/>
        <end position="990"/>
    </location>
</feature>
<feature type="domain" description="SWIRM" evidence="15">
    <location>
        <begin position="453"/>
        <end position="550"/>
    </location>
</feature>
<feature type="region of interest" description="Disordered" evidence="11">
    <location>
        <begin position="906"/>
        <end position="1001"/>
    </location>
</feature>
<feature type="transmembrane region" description="Helical" evidence="12">
    <location>
        <begin position="1308"/>
        <end position="1333"/>
    </location>
</feature>
<evidence type="ECO:0000259" key="16">
    <source>
        <dbReference type="PROSITE" id="PS51293"/>
    </source>
</evidence>
<evidence type="ECO:0000256" key="9">
    <source>
        <dbReference type="ARBA" id="ARBA00023242"/>
    </source>
</evidence>
<keyword evidence="6" id="KW-0805">Transcription regulation</keyword>
<proteinExistence type="inferred from homology"/>
<dbReference type="GO" id="GO:0016514">
    <property type="term" value="C:SWI/SNF complex"/>
    <property type="evidence" value="ECO:0007669"/>
    <property type="project" value="UniProtKB-ARBA"/>
</dbReference>
<reference evidence="18" key="1">
    <citation type="journal article" date="2023" name="G3 (Bethesda)">
        <title>Whole genome assembly and annotation of the endangered Caribbean coral Acropora cervicornis.</title>
        <authorList>
            <person name="Selwyn J.D."/>
            <person name="Vollmer S.V."/>
        </authorList>
    </citation>
    <scope>NUCLEOTIDE SEQUENCE</scope>
    <source>
        <strain evidence="18">K2</strain>
    </source>
</reference>
<dbReference type="EMBL" id="JARQWQ010000132">
    <property type="protein sequence ID" value="KAK2549065.1"/>
    <property type="molecule type" value="Genomic_DNA"/>
</dbReference>
<evidence type="ECO:0000313" key="19">
    <source>
        <dbReference type="Proteomes" id="UP001249851"/>
    </source>
</evidence>
<dbReference type="PROSITE" id="PS51293">
    <property type="entry name" value="SANT"/>
    <property type="match status" value="1"/>
</dbReference>
<dbReference type="PROSITE" id="PS50090">
    <property type="entry name" value="MYB_LIKE"/>
    <property type="match status" value="1"/>
</dbReference>
<evidence type="ECO:0000256" key="5">
    <source>
        <dbReference type="ARBA" id="ARBA00022989"/>
    </source>
</evidence>
<dbReference type="InterPro" id="IPR001005">
    <property type="entry name" value="SANT/Myb"/>
</dbReference>
<comment type="similarity">
    <text evidence="10">Belongs to the SMARCC family.</text>
</comment>
<feature type="compositionally biased region" description="Basic and acidic residues" evidence="11">
    <location>
        <begin position="793"/>
        <end position="813"/>
    </location>
</feature>
<dbReference type="SMART" id="SM00717">
    <property type="entry name" value="SANT"/>
    <property type="match status" value="1"/>
</dbReference>
<evidence type="ECO:0000256" key="8">
    <source>
        <dbReference type="ARBA" id="ARBA00023163"/>
    </source>
</evidence>
<feature type="compositionally biased region" description="Low complexity" evidence="11">
    <location>
        <begin position="413"/>
        <end position="425"/>
    </location>
</feature>
<feature type="transmembrane region" description="Helical" evidence="12">
    <location>
        <begin position="1213"/>
        <end position="1233"/>
    </location>
</feature>
<evidence type="ECO:0000256" key="12">
    <source>
        <dbReference type="SAM" id="Phobius"/>
    </source>
</evidence>
<dbReference type="GO" id="GO:0006325">
    <property type="term" value="P:chromatin organization"/>
    <property type="evidence" value="ECO:0007669"/>
    <property type="project" value="UniProtKB-KW"/>
</dbReference>
<reference evidence="18" key="2">
    <citation type="journal article" date="2023" name="Science">
        <title>Genomic signatures of disease resistance in endangered staghorn corals.</title>
        <authorList>
            <person name="Vollmer S.V."/>
            <person name="Selwyn J.D."/>
            <person name="Despard B.A."/>
            <person name="Roesel C.L."/>
        </authorList>
    </citation>
    <scope>NUCLEOTIDE SEQUENCE</scope>
    <source>
        <strain evidence="18">K2</strain>
    </source>
</reference>
<dbReference type="InterPro" id="IPR009057">
    <property type="entry name" value="Homeodomain-like_sf"/>
</dbReference>
<dbReference type="Pfam" id="PF00249">
    <property type="entry name" value="Myb_DNA-binding"/>
    <property type="match status" value="1"/>
</dbReference>
<dbReference type="InterPro" id="IPR032450">
    <property type="entry name" value="SMARCC_N"/>
</dbReference>
<dbReference type="InterPro" id="IPR000276">
    <property type="entry name" value="GPCR_Rhodpsn"/>
</dbReference>
<dbReference type="InterPro" id="IPR032451">
    <property type="entry name" value="SMARCC_C"/>
</dbReference>
<keyword evidence="4" id="KW-0156">Chromatin regulator</keyword>
<organism evidence="18 19">
    <name type="scientific">Acropora cervicornis</name>
    <name type="common">Staghorn coral</name>
    <dbReference type="NCBI Taxonomy" id="6130"/>
    <lineage>
        <taxon>Eukaryota</taxon>
        <taxon>Metazoa</taxon>
        <taxon>Cnidaria</taxon>
        <taxon>Anthozoa</taxon>
        <taxon>Hexacorallia</taxon>
        <taxon>Scleractinia</taxon>
        <taxon>Astrocoeniina</taxon>
        <taxon>Acroporidae</taxon>
        <taxon>Acropora</taxon>
    </lineage>
</organism>
<dbReference type="GO" id="GO:0006355">
    <property type="term" value="P:regulation of DNA-templated transcription"/>
    <property type="evidence" value="ECO:0007669"/>
    <property type="project" value="UniProtKB-ARBA"/>
</dbReference>
<keyword evidence="8" id="KW-0804">Transcription</keyword>
<accession>A0AAD9UTI2</accession>
<evidence type="ECO:0000256" key="4">
    <source>
        <dbReference type="ARBA" id="ARBA00022853"/>
    </source>
</evidence>
<dbReference type="SUPFAM" id="SSF52113">
    <property type="entry name" value="BRCT domain"/>
    <property type="match status" value="1"/>
</dbReference>
<comment type="subcellular location">
    <subcellularLocation>
        <location evidence="2">Membrane</location>
    </subcellularLocation>
    <subcellularLocation>
        <location evidence="1">Nucleus</location>
    </subcellularLocation>
</comment>
<dbReference type="GO" id="GO:0048858">
    <property type="term" value="P:cell projection morphogenesis"/>
    <property type="evidence" value="ECO:0007669"/>
    <property type="project" value="TreeGrafter"/>
</dbReference>
<evidence type="ECO:0000256" key="10">
    <source>
        <dbReference type="ARBA" id="ARBA00049655"/>
    </source>
</evidence>
<dbReference type="CDD" id="cd00167">
    <property type="entry name" value="SANT"/>
    <property type="match status" value="1"/>
</dbReference>
<keyword evidence="9" id="KW-0539">Nucleus</keyword>
<evidence type="ECO:0000256" key="7">
    <source>
        <dbReference type="ARBA" id="ARBA00023136"/>
    </source>
</evidence>
<feature type="region of interest" description="Disordered" evidence="11">
    <location>
        <begin position="738"/>
        <end position="813"/>
    </location>
</feature>
<evidence type="ECO:0000259" key="14">
    <source>
        <dbReference type="PROSITE" id="PS50262"/>
    </source>
</evidence>
<dbReference type="PROSITE" id="PS50934">
    <property type="entry name" value="SWIRM"/>
    <property type="match status" value="1"/>
</dbReference>
<dbReference type="Proteomes" id="UP001249851">
    <property type="component" value="Unassembled WGS sequence"/>
</dbReference>
<feature type="domain" description="SANT" evidence="16">
    <location>
        <begin position="625"/>
        <end position="676"/>
    </location>
</feature>
<dbReference type="FunFam" id="1.10.10.10:FF:000020">
    <property type="entry name" value="SWI/SNF complex subunit SMARCC2 isoform c"/>
    <property type="match status" value="1"/>
</dbReference>
<dbReference type="InterPro" id="IPR049898">
    <property type="entry name" value="MARR_BRCT_CHROMO"/>
</dbReference>
<dbReference type="GO" id="GO:0016020">
    <property type="term" value="C:membrane"/>
    <property type="evidence" value="ECO:0007669"/>
    <property type="project" value="UniProtKB-SubCell"/>
</dbReference>
<evidence type="ECO:0000313" key="18">
    <source>
        <dbReference type="EMBL" id="KAK2549065.1"/>
    </source>
</evidence>
<dbReference type="SUPFAM" id="SSF81321">
    <property type="entry name" value="Family A G protein-coupled receptor-like"/>
    <property type="match status" value="1"/>
</dbReference>
<dbReference type="InterPro" id="IPR007526">
    <property type="entry name" value="SWIRM"/>
</dbReference>
<evidence type="ECO:0000256" key="11">
    <source>
        <dbReference type="SAM" id="MobiDB-lite"/>
    </source>
</evidence>
<evidence type="ECO:0000256" key="1">
    <source>
        <dbReference type="ARBA" id="ARBA00004123"/>
    </source>
</evidence>
<dbReference type="PANTHER" id="PTHR15381">
    <property type="entry name" value="CHONDROITIN SULFATE PROTEOGLYCAN 5 -RELATED"/>
    <property type="match status" value="1"/>
</dbReference>
<feature type="compositionally biased region" description="Low complexity" evidence="11">
    <location>
        <begin position="909"/>
        <end position="958"/>
    </location>
</feature>
<dbReference type="PROSITE" id="PS52032">
    <property type="entry name" value="MARR_BRCT_CHROMO"/>
    <property type="match status" value="1"/>
</dbReference>
<feature type="compositionally biased region" description="Basic residues" evidence="11">
    <location>
        <begin position="302"/>
        <end position="329"/>
    </location>
</feature>
<dbReference type="PROSITE" id="PS50262">
    <property type="entry name" value="G_PROTEIN_RECEP_F1_2"/>
    <property type="match status" value="1"/>
</dbReference>
<feature type="transmembrane region" description="Helical" evidence="12">
    <location>
        <begin position="1339"/>
        <end position="1362"/>
    </location>
</feature>
<evidence type="ECO:0000259" key="15">
    <source>
        <dbReference type="PROSITE" id="PS50934"/>
    </source>
</evidence>
<feature type="domain" description="Chromo" evidence="17">
    <location>
        <begin position="1"/>
        <end position="275"/>
    </location>
</feature>
<dbReference type="SUPFAM" id="SSF46689">
    <property type="entry name" value="Homeodomain-like"/>
    <property type="match status" value="2"/>
</dbReference>
<feature type="domain" description="Myb-like" evidence="13">
    <location>
        <begin position="622"/>
        <end position="672"/>
    </location>
</feature>
<keyword evidence="5 12" id="KW-1133">Transmembrane helix</keyword>
<dbReference type="InterPro" id="IPR036420">
    <property type="entry name" value="BRCT_dom_sf"/>
</dbReference>
<gene>
    <name evidence="18" type="ORF">P5673_030563</name>
</gene>
<dbReference type="InterPro" id="IPR017452">
    <property type="entry name" value="GPCR_Rhodpsn_7TM"/>
</dbReference>
<comment type="caution">
    <text evidence="18">The sequence shown here is derived from an EMBL/GenBank/DDBJ whole genome shotgun (WGS) entry which is preliminary data.</text>
</comment>
<evidence type="ECO:0000256" key="3">
    <source>
        <dbReference type="ARBA" id="ARBA00022692"/>
    </source>
</evidence>
<keyword evidence="7 12" id="KW-0472">Membrane</keyword>
<dbReference type="CDD" id="cd00637">
    <property type="entry name" value="7tm_classA_rhodopsin-like"/>
    <property type="match status" value="1"/>
</dbReference>
<name>A0AAD9UTI2_ACRCE</name>
<sequence>MAARKKDGAPDWKYYETAETAALFEPVKQYLLKNCKKYVQMEPPTNKTLATLTAQLLQFQEDNFGKDVSKQALLTKLPMKMFMDYSSGGSLCVILANVFKTKMEQGWRRFDFQSPSRMDRNVELFLNIEKALKEAKLLTVPQVYIMPDIDAKLAAKLRDIVKRHNGAITDDKAAATHFVHEPPPPFPEDEWLRPLLKQDNQVLVHWWYYPDSYDTWVPSGNIEDEPQPEPQHQGPWQVNARWLSDLDVFNEWMNEEDYELADTDGSGNKRETSPALGKTRRKSLRPGTSSDEQPGSPDGGKLKKRKRSPSPDPKKKKKLVTPANPKKKSGKEEDNDSDDATKDLPNPSPVPNVEEVAGSTVSASKGQEIDLQPMKGNALTDISDSGKPDDGDGDEGESGSQMDTQEQTEESAEQSAPTSPSSSQQKDGLFKEPLSVHDTEPHDENLTEQTHHIIIPSYASWFDYNSVHAIERRAIPEFFNGKNKSKTPEVYLAYRNFMLDAYRLNPTEYLTATACRRNLAGDVCAVVRVHAFLEQWGLINYQVDADGRPTPMGPPSTSHFHVLLDTPAGLQPLQPAKTQIPASQQMIQFKDDFGGKETHKSGFTGSNFGLRTDQYLSKKSQKAATATKEWTEQETLLLLEGLEMFKDDWNKVAEHVGTRTQDECILHFLRLPIEDPFLEDVQLGPLCHQPVPFSQQGNPIMSTVAFLASVVDPRVASAAAKAALEKFSEMKEEIPQAVIDSHVKNATNRSEKRKVENATDDNSSTEEKPQPMEVNGSESTGADGGETGTQNVKMEESTEADKETENGDKSKTINEENIAKAAAASLAAAAVKAKHLAQVEERKIKSLVALLVETQMKKLEIKLRHFEELETIMDREREALEYQRQQLLAERQQFHQEQLKAAEIRARASSGHLSPSQSSPGQIQPQSQVSQPHPQFSQQQQVQIQPQQRPSQQVSVVPTGQMPQVSSPAQPGQIGSNPPSASPSPAPPMNPGSVAQMGSLPASGCSTPVSFIGSNAASPASGPGTPSSAPQGHASTGQVAHGPGDAVASPVPPPSARQYVIRPAYPLVVVVSDETPSMFKLASYGERRGPDFYRMISTTQAGATSSLTIVGKQYECRGGDTGSGNRTAFNFMIVNLALGDIFYTTFLLAHFTLSLYLSNPYDITGNSICIVLRKLTWLGSYSAVFTMLVIARERYYTIVHPHDSKGKLTMQKLKVLIPITWLLSLLINIRGFVMQSFSGDIPLKSCNHNWTDKKMHKIHLSIWGFFVTVSTVTMFTFYSIVVYTLWFKRSNNNESAHQQQGVMRMRKRVTLMVLVVSAMFEICWITDTIIHAVLSANPYAIPIAHTVIMFSSAVNPFVYALISQRFRAKMKDMLLRITRLSAERKIHASEAPYIIQVSLETMSDQVHTKETSDETTSGTL</sequence>
<dbReference type="Gene3D" id="1.10.10.60">
    <property type="entry name" value="Homeodomain-like"/>
    <property type="match status" value="1"/>
</dbReference>
<evidence type="ECO:0000256" key="2">
    <source>
        <dbReference type="ARBA" id="ARBA00004370"/>
    </source>
</evidence>
<evidence type="ECO:0000259" key="13">
    <source>
        <dbReference type="PROSITE" id="PS50090"/>
    </source>
</evidence>
<dbReference type="FunFam" id="1.10.10.60:FF:000014">
    <property type="entry name" value="SWI/SNF complex subunit SMARCC2 isoform C"/>
    <property type="match status" value="1"/>
</dbReference>
<dbReference type="Pfam" id="PF04433">
    <property type="entry name" value="SWIRM"/>
    <property type="match status" value="1"/>
</dbReference>
<feature type="region of interest" description="Disordered" evidence="11">
    <location>
        <begin position="260"/>
        <end position="429"/>
    </location>
</feature>
<keyword evidence="19" id="KW-1185">Reference proteome</keyword>
<dbReference type="GO" id="GO:0004930">
    <property type="term" value="F:G protein-coupled receptor activity"/>
    <property type="evidence" value="ECO:0007669"/>
    <property type="project" value="InterPro"/>
</dbReference>
<protein>
    <submittedName>
        <fullName evidence="18">SWI/SNF complex subunit SMARCC2</fullName>
    </submittedName>
</protein>
<dbReference type="InterPro" id="IPR032448">
    <property type="entry name" value="SWIRM-assoc"/>
</dbReference>
<feature type="domain" description="G-protein coupled receptors family 1 profile" evidence="14">
    <location>
        <begin position="1102"/>
        <end position="1359"/>
    </location>
</feature>
<dbReference type="InterPro" id="IPR036388">
    <property type="entry name" value="WH-like_DNA-bd_sf"/>
</dbReference>
<dbReference type="InterPro" id="IPR017884">
    <property type="entry name" value="SANT_dom"/>
</dbReference>
<feature type="compositionally biased region" description="Low complexity" evidence="11">
    <location>
        <begin position="1014"/>
        <end position="1032"/>
    </location>
</feature>
<dbReference type="Gene3D" id="1.20.1070.10">
    <property type="entry name" value="Rhodopsin 7-helix transmembrane proteins"/>
    <property type="match status" value="1"/>
</dbReference>
<dbReference type="GO" id="GO:0045202">
    <property type="term" value="C:synapse"/>
    <property type="evidence" value="ECO:0007669"/>
    <property type="project" value="TreeGrafter"/>
</dbReference>
<dbReference type="Pfam" id="PF00001">
    <property type="entry name" value="7tm_1"/>
    <property type="match status" value="1"/>
</dbReference>
<dbReference type="PRINTS" id="PR00237">
    <property type="entry name" value="GPCRRHODOPSN"/>
</dbReference>
<feature type="region of interest" description="Disordered" evidence="11">
    <location>
        <begin position="1014"/>
        <end position="1051"/>
    </location>
</feature>
<dbReference type="Pfam" id="PF16495">
    <property type="entry name" value="SWIRM-assoc_1"/>
    <property type="match status" value="1"/>
</dbReference>